<comment type="caution">
    <text evidence="1">The sequence shown here is derived from an EMBL/GenBank/DDBJ whole genome shotgun (WGS) entry which is preliminary data.</text>
</comment>
<evidence type="ECO:0000313" key="2">
    <source>
        <dbReference type="Proteomes" id="UP001315278"/>
    </source>
</evidence>
<dbReference type="Proteomes" id="UP001315278">
    <property type="component" value="Unassembled WGS sequence"/>
</dbReference>
<proteinExistence type="predicted"/>
<accession>A0ABS5FWR9</accession>
<evidence type="ECO:0000313" key="1">
    <source>
        <dbReference type="EMBL" id="MBR0801291.1"/>
    </source>
</evidence>
<keyword evidence="2" id="KW-1185">Reference proteome</keyword>
<reference evidence="2" key="1">
    <citation type="journal article" date="2021" name="ISME J.">
        <title>Evolutionary origin and ecological implication of a unique nif island in free-living Bradyrhizobium lineages.</title>
        <authorList>
            <person name="Tao J."/>
        </authorList>
    </citation>
    <scope>NUCLEOTIDE SEQUENCE [LARGE SCALE GENOMIC DNA]</scope>
    <source>
        <strain evidence="2">SZCCT0434</strain>
    </source>
</reference>
<protein>
    <submittedName>
        <fullName evidence="1">Uncharacterized protein</fullName>
    </submittedName>
</protein>
<name>A0ABS5FWR9_9BRAD</name>
<sequence>MSTKLNALALDDAIRLKWVLRDIRARRFILCPPDPADLETLIRMGFVEINGDEPTLTPAGFDQI</sequence>
<dbReference type="RefSeq" id="WP_212398847.1">
    <property type="nucleotide sequence ID" value="NZ_JAFCJH010000076.1"/>
</dbReference>
<organism evidence="1 2">
    <name type="scientific">Bradyrhizobium jicamae</name>
    <dbReference type="NCBI Taxonomy" id="280332"/>
    <lineage>
        <taxon>Bacteria</taxon>
        <taxon>Pseudomonadati</taxon>
        <taxon>Pseudomonadota</taxon>
        <taxon>Alphaproteobacteria</taxon>
        <taxon>Hyphomicrobiales</taxon>
        <taxon>Nitrobacteraceae</taxon>
        <taxon>Bradyrhizobium</taxon>
    </lineage>
</organism>
<gene>
    <name evidence="1" type="ORF">JQ615_38690</name>
</gene>
<dbReference type="EMBL" id="JAFCJH010000076">
    <property type="protein sequence ID" value="MBR0801291.1"/>
    <property type="molecule type" value="Genomic_DNA"/>
</dbReference>